<dbReference type="RefSeq" id="WP_054467103.1">
    <property type="nucleotide sequence ID" value="NZ_CP159837.1"/>
</dbReference>
<proteinExistence type="predicted"/>
<dbReference type="Pfam" id="PF10719">
    <property type="entry name" value="ComFB"/>
    <property type="match status" value="1"/>
</dbReference>
<protein>
    <submittedName>
        <fullName evidence="1">Late competence development ComFB family protein</fullName>
    </submittedName>
</protein>
<dbReference type="AlphaFoldDB" id="A0AAU8JGT1"/>
<sequence>MNTSFFYNPVPLYRNALEPLVIQEVNRQVDRLPAKLLKFVEIEKIKAQAIAYALNRLPAMYATSERGWEFQQHKAQEKYGRKIMEVVRQGLAAIQLDPLIPVWNMFAPENACVISLPEAPENRPVSL</sequence>
<accession>A0AAU8JGT1</accession>
<gene>
    <name evidence="1" type="ORF">ABWT76_000021</name>
</gene>
<dbReference type="InterPro" id="IPR019657">
    <property type="entry name" value="ComFB"/>
</dbReference>
<organism evidence="1">
    <name type="scientific">Planktothricoides raciborskii GIHE-MW2</name>
    <dbReference type="NCBI Taxonomy" id="2792601"/>
    <lineage>
        <taxon>Bacteria</taxon>
        <taxon>Bacillati</taxon>
        <taxon>Cyanobacteriota</taxon>
        <taxon>Cyanophyceae</taxon>
        <taxon>Oscillatoriophycideae</taxon>
        <taxon>Oscillatoriales</taxon>
        <taxon>Oscillatoriaceae</taxon>
        <taxon>Planktothricoides</taxon>
    </lineage>
</organism>
<dbReference type="EMBL" id="CP159837">
    <property type="protein sequence ID" value="XCM37275.1"/>
    <property type="molecule type" value="Genomic_DNA"/>
</dbReference>
<evidence type="ECO:0000313" key="1">
    <source>
        <dbReference type="EMBL" id="XCM37275.1"/>
    </source>
</evidence>
<name>A0AAU8JGT1_9CYAN</name>
<reference evidence="1" key="1">
    <citation type="submission" date="2024-07" db="EMBL/GenBank/DDBJ databases">
        <authorList>
            <person name="Kim Y.J."/>
            <person name="Jeong J.Y."/>
        </authorList>
    </citation>
    <scope>NUCLEOTIDE SEQUENCE</scope>
    <source>
        <strain evidence="1">GIHE-MW2</strain>
    </source>
</reference>